<protein>
    <recommendedName>
        <fullName evidence="3">ALIX V-shaped domain-containing protein</fullName>
    </recommendedName>
</protein>
<reference evidence="4" key="1">
    <citation type="submission" date="2014-11" db="EMBL/GenBank/DDBJ databases">
        <authorList>
            <person name="Otto D Thomas"/>
            <person name="Naeem Raeece"/>
        </authorList>
    </citation>
    <scope>NUCLEOTIDE SEQUENCE</scope>
</reference>
<evidence type="ECO:0000256" key="1">
    <source>
        <dbReference type="SAM" id="Coils"/>
    </source>
</evidence>
<feature type="coiled-coil region" evidence="1">
    <location>
        <begin position="170"/>
        <end position="204"/>
    </location>
</feature>
<feature type="compositionally biased region" description="Acidic residues" evidence="2">
    <location>
        <begin position="62"/>
        <end position="90"/>
    </location>
</feature>
<gene>
    <name evidence="4" type="ORF">Cvel_6159</name>
</gene>
<evidence type="ECO:0000256" key="2">
    <source>
        <dbReference type="SAM" id="MobiDB-lite"/>
    </source>
</evidence>
<dbReference type="AlphaFoldDB" id="A0A0G4HB19"/>
<feature type="domain" description="ALIX V-shaped" evidence="3">
    <location>
        <begin position="146"/>
        <end position="405"/>
    </location>
</feature>
<evidence type="ECO:0000259" key="3">
    <source>
        <dbReference type="Pfam" id="PF13949"/>
    </source>
</evidence>
<dbReference type="PhylomeDB" id="A0A0G4HB19"/>
<dbReference type="InterPro" id="IPR025304">
    <property type="entry name" value="ALIX_V_dom"/>
</dbReference>
<dbReference type="EMBL" id="CDMZ01002190">
    <property type="protein sequence ID" value="CEM41198.1"/>
    <property type="molecule type" value="Genomic_DNA"/>
</dbReference>
<dbReference type="GO" id="GO:0005768">
    <property type="term" value="C:endosome"/>
    <property type="evidence" value="ECO:0007669"/>
    <property type="project" value="TreeGrafter"/>
</dbReference>
<dbReference type="GO" id="GO:0043328">
    <property type="term" value="P:protein transport to vacuole involved in ubiquitin-dependent protein catabolic process via the multivesicular body sorting pathway"/>
    <property type="evidence" value="ECO:0007669"/>
    <property type="project" value="TreeGrafter"/>
</dbReference>
<name>A0A0G4HB19_9ALVE</name>
<dbReference type="Gene3D" id="1.20.120.560">
    <property type="entry name" value="alix/aip1 in complex with the ypdl late domain"/>
    <property type="match status" value="1"/>
</dbReference>
<feature type="compositionally biased region" description="Basic and acidic residues" evidence="2">
    <location>
        <begin position="37"/>
        <end position="61"/>
    </location>
</feature>
<keyword evidence="1" id="KW-0175">Coiled coil</keyword>
<dbReference type="Pfam" id="PF13949">
    <property type="entry name" value="ALIX_LYPXL_bnd"/>
    <property type="match status" value="1"/>
</dbReference>
<dbReference type="PANTHER" id="PTHR23030:SF30">
    <property type="entry name" value="TYROSINE-PROTEIN PHOSPHATASE NON-RECEPTOR TYPE 23"/>
    <property type="match status" value="1"/>
</dbReference>
<dbReference type="Gene3D" id="1.20.140.50">
    <property type="entry name" value="alix/aip1 like domains"/>
    <property type="match status" value="1"/>
</dbReference>
<organism evidence="4">
    <name type="scientific">Chromera velia CCMP2878</name>
    <dbReference type="NCBI Taxonomy" id="1169474"/>
    <lineage>
        <taxon>Eukaryota</taxon>
        <taxon>Sar</taxon>
        <taxon>Alveolata</taxon>
        <taxon>Colpodellida</taxon>
        <taxon>Chromeraceae</taxon>
        <taxon>Chromera</taxon>
    </lineage>
</organism>
<evidence type="ECO:0000313" key="4">
    <source>
        <dbReference type="EMBL" id="CEM41198.1"/>
    </source>
</evidence>
<accession>A0A0G4HB19</accession>
<proteinExistence type="predicted"/>
<dbReference type="PANTHER" id="PTHR23030">
    <property type="entry name" value="PCD6 INTERACTING PROTEIN-RELATED"/>
    <property type="match status" value="1"/>
</dbReference>
<feature type="region of interest" description="Disordered" evidence="2">
    <location>
        <begin position="1"/>
        <end position="93"/>
    </location>
</feature>
<feature type="region of interest" description="Disordered" evidence="2">
    <location>
        <begin position="401"/>
        <end position="513"/>
    </location>
</feature>
<dbReference type="VEuPathDB" id="CryptoDB:Cvel_6159"/>
<feature type="compositionally biased region" description="Acidic residues" evidence="2">
    <location>
        <begin position="23"/>
        <end position="36"/>
    </location>
</feature>
<feature type="compositionally biased region" description="Basic and acidic residues" evidence="2">
    <location>
        <begin position="492"/>
        <end position="503"/>
    </location>
</feature>
<sequence>MKSLPVEATAPLSSSPPVSAPPEGEEETGIGEEGEEERGIGEEGEEERGVGEEGEEERGIGEEGEEEREEEKEGEEEEEEEEDEGDEEEASTVWERDDFYYLYWNARVQQLVAAVGSHVGQKTDEVSAFLAARGLPLAVDVQQRGISDGLWSKVQEVQAKGGLAAVQETVSSLEKMAAEANGCLEDLQRKLEERQDEYRRCGGRFPSQWTRLQSEQLNRNFFQSIKTYREQLKLAEDANKSVYAKVETGKKAKDLFRKSREELAAAAPTSSSSNAESPQKQAVRASVWSLEASVKTLHEKLDALRTQAAAYLMEAYQQQQPLGMAALDPLRVEISQASNAVSRGLTDLGGAWEALKKEDARTVWLGNLAKAATSLSEAQGEAAEGIAFFNKLLDNLRTLKQQTSTSTRKDNGRLQSSSGEGVRGASEGQGAEDRVSSLGSPQELIDSALFRRDRVTSGPPGSKRSERSSGVAGMLESDEAGETHKEKKKRKSNMDSENLKDAAESSSSSSSSK</sequence>